<proteinExistence type="predicted"/>
<gene>
    <name evidence="3" type="ORF">KSP39_PZI009778</name>
</gene>
<dbReference type="Pfam" id="PF00786">
    <property type="entry name" value="PBD"/>
    <property type="match status" value="1"/>
</dbReference>
<reference evidence="3 4" key="1">
    <citation type="journal article" date="2022" name="Nat. Plants">
        <title>Genomes of leafy and leafless Platanthera orchids illuminate the evolution of mycoheterotrophy.</title>
        <authorList>
            <person name="Li M.H."/>
            <person name="Liu K.W."/>
            <person name="Li Z."/>
            <person name="Lu H.C."/>
            <person name="Ye Q.L."/>
            <person name="Zhang D."/>
            <person name="Wang J.Y."/>
            <person name="Li Y.F."/>
            <person name="Zhong Z.M."/>
            <person name="Liu X."/>
            <person name="Yu X."/>
            <person name="Liu D.K."/>
            <person name="Tu X.D."/>
            <person name="Liu B."/>
            <person name="Hao Y."/>
            <person name="Liao X.Y."/>
            <person name="Jiang Y.T."/>
            <person name="Sun W.H."/>
            <person name="Chen J."/>
            <person name="Chen Y.Q."/>
            <person name="Ai Y."/>
            <person name="Zhai J.W."/>
            <person name="Wu S.S."/>
            <person name="Zhou Z."/>
            <person name="Hsiao Y.Y."/>
            <person name="Wu W.L."/>
            <person name="Chen Y.Y."/>
            <person name="Lin Y.F."/>
            <person name="Hsu J.L."/>
            <person name="Li C.Y."/>
            <person name="Wang Z.W."/>
            <person name="Zhao X."/>
            <person name="Zhong W.Y."/>
            <person name="Ma X.K."/>
            <person name="Ma L."/>
            <person name="Huang J."/>
            <person name="Chen G.Z."/>
            <person name="Huang M.Z."/>
            <person name="Huang L."/>
            <person name="Peng D.H."/>
            <person name="Luo Y.B."/>
            <person name="Zou S.Q."/>
            <person name="Chen S.P."/>
            <person name="Lan S."/>
            <person name="Tsai W.C."/>
            <person name="Van de Peer Y."/>
            <person name="Liu Z.J."/>
        </authorList>
    </citation>
    <scope>NUCLEOTIDE SEQUENCE [LARGE SCALE GENOMIC DNA]</scope>
    <source>
        <strain evidence="3">Lor287</strain>
    </source>
</reference>
<feature type="compositionally biased region" description="Polar residues" evidence="1">
    <location>
        <begin position="148"/>
        <end position="159"/>
    </location>
</feature>
<keyword evidence="4" id="KW-1185">Reference proteome</keyword>
<protein>
    <recommendedName>
        <fullName evidence="2">CRIB domain-containing protein</fullName>
    </recommendedName>
</protein>
<accession>A0AAP0G6C9</accession>
<evidence type="ECO:0000313" key="4">
    <source>
        <dbReference type="Proteomes" id="UP001418222"/>
    </source>
</evidence>
<comment type="caution">
    <text evidence="3">The sequence shown here is derived from an EMBL/GenBank/DDBJ whole genome shotgun (WGS) entry which is preliminary data.</text>
</comment>
<dbReference type="PANTHER" id="PTHR46325">
    <property type="entry name" value="CRIB DOMAIN-CONTAINING PROTEIN RIC8"/>
    <property type="match status" value="1"/>
</dbReference>
<dbReference type="InterPro" id="IPR000095">
    <property type="entry name" value="CRIB_dom"/>
</dbReference>
<dbReference type="PANTHER" id="PTHR46325:SF20">
    <property type="entry name" value="CRIB DOMAIN-CONTAINING PROTEIN RIC10"/>
    <property type="match status" value="1"/>
</dbReference>
<feature type="compositionally biased region" description="Basic and acidic residues" evidence="1">
    <location>
        <begin position="98"/>
        <end position="111"/>
    </location>
</feature>
<feature type="compositionally biased region" description="Polar residues" evidence="1">
    <location>
        <begin position="69"/>
        <end position="79"/>
    </location>
</feature>
<organism evidence="3 4">
    <name type="scientific">Platanthera zijinensis</name>
    <dbReference type="NCBI Taxonomy" id="2320716"/>
    <lineage>
        <taxon>Eukaryota</taxon>
        <taxon>Viridiplantae</taxon>
        <taxon>Streptophyta</taxon>
        <taxon>Embryophyta</taxon>
        <taxon>Tracheophyta</taxon>
        <taxon>Spermatophyta</taxon>
        <taxon>Magnoliopsida</taxon>
        <taxon>Liliopsida</taxon>
        <taxon>Asparagales</taxon>
        <taxon>Orchidaceae</taxon>
        <taxon>Orchidoideae</taxon>
        <taxon>Orchideae</taxon>
        <taxon>Orchidinae</taxon>
        <taxon>Platanthera</taxon>
    </lineage>
</organism>
<feature type="region of interest" description="Disordered" evidence="1">
    <location>
        <begin position="69"/>
        <end position="188"/>
    </location>
</feature>
<evidence type="ECO:0000256" key="1">
    <source>
        <dbReference type="SAM" id="MobiDB-lite"/>
    </source>
</evidence>
<feature type="compositionally biased region" description="Basic residues" evidence="1">
    <location>
        <begin position="112"/>
        <end position="122"/>
    </location>
</feature>
<dbReference type="Proteomes" id="UP001418222">
    <property type="component" value="Unassembled WGS sequence"/>
</dbReference>
<evidence type="ECO:0000313" key="3">
    <source>
        <dbReference type="EMBL" id="KAK8940667.1"/>
    </source>
</evidence>
<sequence>MIVNNKMKGLLKGLRYISQIFDEEEEEKELQIGYPTDVKHVAHIGCDGTSTDALSWVNEEISQLWLDSTHSSSIDQHPNSPAKRRHRRRSSATESSLEADRPPNREKDLSKHGNRQSRRHHSAGSASDSSGKQPSNENFRRNRRHSKPSSIASESSVQDVPSVPRQSRHRNSKEESNATASIASAGIP</sequence>
<dbReference type="AlphaFoldDB" id="A0AAP0G6C9"/>
<dbReference type="EMBL" id="JBBWWQ010000008">
    <property type="protein sequence ID" value="KAK8940667.1"/>
    <property type="molecule type" value="Genomic_DNA"/>
</dbReference>
<feature type="domain" description="CRIB" evidence="2">
    <location>
        <begin position="32"/>
        <end position="45"/>
    </location>
</feature>
<dbReference type="PROSITE" id="PS50108">
    <property type="entry name" value="CRIB"/>
    <property type="match status" value="1"/>
</dbReference>
<name>A0AAP0G6C9_9ASPA</name>
<evidence type="ECO:0000259" key="2">
    <source>
        <dbReference type="PROSITE" id="PS50108"/>
    </source>
</evidence>